<feature type="compositionally biased region" description="Acidic residues" evidence="11">
    <location>
        <begin position="720"/>
        <end position="733"/>
    </location>
</feature>
<dbReference type="GO" id="GO:0005654">
    <property type="term" value="C:nucleoplasm"/>
    <property type="evidence" value="ECO:0007669"/>
    <property type="project" value="UniProtKB-ARBA"/>
</dbReference>
<evidence type="ECO:0000256" key="11">
    <source>
        <dbReference type="SAM" id="MobiDB-lite"/>
    </source>
</evidence>
<feature type="region of interest" description="Disordered" evidence="11">
    <location>
        <begin position="390"/>
        <end position="570"/>
    </location>
</feature>
<dbReference type="Gene3D" id="3.40.50.300">
    <property type="entry name" value="P-loop containing nucleotide triphosphate hydrolases"/>
    <property type="match status" value="1"/>
</dbReference>
<dbReference type="OrthoDB" id="10260897at2759"/>
<feature type="compositionally biased region" description="Acidic residues" evidence="11">
    <location>
        <begin position="518"/>
        <end position="554"/>
    </location>
</feature>
<evidence type="ECO:0000313" key="14">
    <source>
        <dbReference type="EnsemblMetazoa" id="CapteP82469"/>
    </source>
</evidence>
<dbReference type="GO" id="GO:0000462">
    <property type="term" value="P:maturation of SSU-rRNA from tricistronic rRNA transcript (SSU-rRNA, 5.8S rRNA, LSU-rRNA)"/>
    <property type="evidence" value="ECO:0007669"/>
    <property type="project" value="TreeGrafter"/>
</dbReference>
<dbReference type="PANTHER" id="PTHR12858:SF2">
    <property type="entry name" value="RIBOSOME BIOGENESIS PROTEIN BMS1 HOMOLOG"/>
    <property type="match status" value="1"/>
</dbReference>
<evidence type="ECO:0000256" key="8">
    <source>
        <dbReference type="ARBA" id="ARBA00023242"/>
    </source>
</evidence>
<keyword evidence="15" id="KW-1185">Reference proteome</keyword>
<keyword evidence="8" id="KW-0539">Nucleus</keyword>
<evidence type="ECO:0000256" key="10">
    <source>
        <dbReference type="ARBA" id="ARBA00061391"/>
    </source>
</evidence>
<dbReference type="InterPro" id="IPR027417">
    <property type="entry name" value="P-loop_NTPase"/>
</dbReference>
<comment type="catalytic activity">
    <reaction evidence="9">
        <text>GTP + H2O = GDP + phosphate + H(+)</text>
        <dbReference type="Rhea" id="RHEA:19669"/>
        <dbReference type="ChEBI" id="CHEBI:15377"/>
        <dbReference type="ChEBI" id="CHEBI:15378"/>
        <dbReference type="ChEBI" id="CHEBI:37565"/>
        <dbReference type="ChEBI" id="CHEBI:43474"/>
        <dbReference type="ChEBI" id="CHEBI:58189"/>
    </reaction>
    <physiologicalReaction direction="left-to-right" evidence="9">
        <dbReference type="Rhea" id="RHEA:19670"/>
    </physiologicalReaction>
</comment>
<dbReference type="CDD" id="cd01882">
    <property type="entry name" value="BMS1"/>
    <property type="match status" value="1"/>
</dbReference>
<evidence type="ECO:0000256" key="3">
    <source>
        <dbReference type="ARBA" id="ARBA00022553"/>
    </source>
</evidence>
<comment type="subcellular location">
    <subcellularLocation>
        <location evidence="1">Nucleus</location>
        <location evidence="1">Nucleolus</location>
    </subcellularLocation>
</comment>
<dbReference type="SUPFAM" id="SSF52540">
    <property type="entry name" value="P-loop containing nucleoside triphosphate hydrolases"/>
    <property type="match status" value="1"/>
</dbReference>
<evidence type="ECO:0000256" key="1">
    <source>
        <dbReference type="ARBA" id="ARBA00004604"/>
    </source>
</evidence>
<dbReference type="Proteomes" id="UP000014760">
    <property type="component" value="Unassembled WGS sequence"/>
</dbReference>
<evidence type="ECO:0000256" key="9">
    <source>
        <dbReference type="ARBA" id="ARBA00049117"/>
    </source>
</evidence>
<feature type="compositionally biased region" description="Acidic residues" evidence="11">
    <location>
        <begin position="428"/>
        <end position="456"/>
    </location>
</feature>
<dbReference type="InterPro" id="IPR039761">
    <property type="entry name" value="Bms1/Tsr1"/>
</dbReference>
<accession>R7UM75</accession>
<dbReference type="GO" id="GO:0000479">
    <property type="term" value="P:endonucleolytic cleavage of tricistronic rRNA transcript (SSU-rRNA, 5.8S rRNA, LSU-rRNA)"/>
    <property type="evidence" value="ECO:0007669"/>
    <property type="project" value="TreeGrafter"/>
</dbReference>
<sequence>DASENKVHRQRKAGPKAEKKKAKKEKDETLDPRQRNPRAFAFHSVNKVAKRVRRTMDIQERKKHIPVVDRAPVEPPPILIAVVGPPKVGKSTVIQCLVRNFTRHKISRVNGPVTIVSGKKRRLTIVECNNDVNSMIDLAKVADLVLLLVDASFGFEMEIFEFLNICQVHGFPKIMGVLTHLDMIKNVKALRKTKTKLKHRFWTEVYQGAKLFYLSGMVGEEYLKTEIHNLGRFISVMKFRPLAWRTTHPHLITDRFEDVTEPELIRQNPCCDRSVCLYGYVRGTHLKNHSQIHIPGCGDFAVSDASILPDPCPLPDQEKKRTLNEKERLIYAPMSGVGGIMYDKDAVYIDLQGSHHLAQQDQKSANPLVSSIIDAQETLDSKMASSQMTIMQGGQAMTSEEWQSEEMSNPREVLVEENGRSRRKAVFADEDEHEEGSGEEEEDEEEEEEDEEEGEERDVSMFENELDALLSESHEGTAPANTSEDFEFADDSDDDDDVQLFTGKKSKGKMNGMKREEADEEEGMDVEEGSDEEEEDGEEEEEEDEEEEEEESEVDEVKTPTQKKVKSESRDIMLNYNIKELKDKNDEVKGEEEEETGEESILFLLSFCLKWKENLLEKASESFLRRQKETPNLRKLVYGNVVEEEDEEDEEEQLGGLFKSGGGTEGGEKRAGAMNGTDCSKFVLHSMRDWDLEEVTECIRDCFVTGKWEADKDAETLLDKDDEMFGDFEDLETGDTFSGKQEEEEEDE</sequence>
<dbReference type="PANTHER" id="PTHR12858">
    <property type="entry name" value="RIBOSOME BIOGENESIS PROTEIN"/>
    <property type="match status" value="1"/>
</dbReference>
<reference evidence="15" key="1">
    <citation type="submission" date="2012-12" db="EMBL/GenBank/DDBJ databases">
        <authorList>
            <person name="Hellsten U."/>
            <person name="Grimwood J."/>
            <person name="Chapman J.A."/>
            <person name="Shapiro H."/>
            <person name="Aerts A."/>
            <person name="Otillar R.P."/>
            <person name="Terry A.Y."/>
            <person name="Boore J.L."/>
            <person name="Simakov O."/>
            <person name="Marletaz F."/>
            <person name="Cho S.-J."/>
            <person name="Edsinger-Gonzales E."/>
            <person name="Havlak P."/>
            <person name="Kuo D.-H."/>
            <person name="Larsson T."/>
            <person name="Lv J."/>
            <person name="Arendt D."/>
            <person name="Savage R."/>
            <person name="Osoegawa K."/>
            <person name="de Jong P."/>
            <person name="Lindberg D.R."/>
            <person name="Seaver E.C."/>
            <person name="Weisblat D.A."/>
            <person name="Putnam N.H."/>
            <person name="Grigoriev I.V."/>
            <person name="Rokhsar D.S."/>
        </authorList>
    </citation>
    <scope>NUCLEOTIDE SEQUENCE</scope>
    <source>
        <strain evidence="15">I ESC-2004</strain>
    </source>
</reference>
<feature type="compositionally biased region" description="Basic residues" evidence="11">
    <location>
        <begin position="8"/>
        <end position="23"/>
    </location>
</feature>
<dbReference type="EMBL" id="AMQN01001127">
    <property type="status" value="NOT_ANNOTATED_CDS"/>
    <property type="molecule type" value="Genomic_DNA"/>
</dbReference>
<feature type="compositionally biased region" description="Basic and acidic residues" evidence="11">
    <location>
        <begin position="24"/>
        <end position="34"/>
    </location>
</feature>
<feature type="region of interest" description="Disordered" evidence="11">
    <location>
        <begin position="1"/>
        <end position="37"/>
    </location>
</feature>
<dbReference type="AlphaFoldDB" id="R7UM75"/>
<evidence type="ECO:0000313" key="13">
    <source>
        <dbReference type="EMBL" id="ELU07193.1"/>
    </source>
</evidence>
<evidence type="ECO:0000313" key="15">
    <source>
        <dbReference type="Proteomes" id="UP000014760"/>
    </source>
</evidence>
<dbReference type="FunFam" id="3.40.50.300:FF:000105">
    <property type="entry name" value="BMS1 ribosome biogenesis factor"/>
    <property type="match status" value="1"/>
</dbReference>
<feature type="region of interest" description="Disordered" evidence="11">
    <location>
        <begin position="719"/>
        <end position="748"/>
    </location>
</feature>
<evidence type="ECO:0000256" key="2">
    <source>
        <dbReference type="ARBA" id="ARBA00022517"/>
    </source>
</evidence>
<dbReference type="GO" id="GO:0003924">
    <property type="term" value="F:GTPase activity"/>
    <property type="evidence" value="ECO:0007669"/>
    <property type="project" value="TreeGrafter"/>
</dbReference>
<dbReference type="Pfam" id="PF08142">
    <property type="entry name" value="AARP2CN"/>
    <property type="match status" value="1"/>
</dbReference>
<dbReference type="STRING" id="283909.R7UM75"/>
<dbReference type="SMART" id="SM00785">
    <property type="entry name" value="AARP2CN"/>
    <property type="match status" value="1"/>
</dbReference>
<feature type="non-terminal residue" evidence="13">
    <location>
        <position position="748"/>
    </location>
</feature>
<dbReference type="OMA" id="DECYSED"/>
<dbReference type="GO" id="GO:0032040">
    <property type="term" value="C:small-subunit processome"/>
    <property type="evidence" value="ECO:0007669"/>
    <property type="project" value="UniProtKB-ARBA"/>
</dbReference>
<gene>
    <name evidence="13" type="ORF">CAPTEDRAFT_82469</name>
</gene>
<reference evidence="14" key="3">
    <citation type="submission" date="2015-06" db="UniProtKB">
        <authorList>
            <consortium name="EnsemblMetazoa"/>
        </authorList>
    </citation>
    <scope>IDENTIFICATION</scope>
</reference>
<evidence type="ECO:0000256" key="7">
    <source>
        <dbReference type="ARBA" id="ARBA00023134"/>
    </source>
</evidence>
<feature type="compositionally biased region" description="Polar residues" evidence="11">
    <location>
        <begin position="390"/>
        <end position="407"/>
    </location>
</feature>
<comment type="similarity">
    <text evidence="10">Belongs to the TRAFAC class translation factor GTPase superfamily. Bms1-like GTPase family. BMS1 subfamily.</text>
</comment>
<reference evidence="13 15" key="2">
    <citation type="journal article" date="2013" name="Nature">
        <title>Insights into bilaterian evolution from three spiralian genomes.</title>
        <authorList>
            <person name="Simakov O."/>
            <person name="Marletaz F."/>
            <person name="Cho S.J."/>
            <person name="Edsinger-Gonzales E."/>
            <person name="Havlak P."/>
            <person name="Hellsten U."/>
            <person name="Kuo D.H."/>
            <person name="Larsson T."/>
            <person name="Lv J."/>
            <person name="Arendt D."/>
            <person name="Savage R."/>
            <person name="Osoegawa K."/>
            <person name="de Jong P."/>
            <person name="Grimwood J."/>
            <person name="Chapman J.A."/>
            <person name="Shapiro H."/>
            <person name="Aerts A."/>
            <person name="Otillar R.P."/>
            <person name="Terry A.Y."/>
            <person name="Boore J.L."/>
            <person name="Grigoriev I.V."/>
            <person name="Lindberg D.R."/>
            <person name="Seaver E.C."/>
            <person name="Weisblat D.A."/>
            <person name="Putnam N.H."/>
            <person name="Rokhsar D.S."/>
        </authorList>
    </citation>
    <scope>NUCLEOTIDE SEQUENCE</scope>
    <source>
        <strain evidence="13 15">I ESC-2004</strain>
    </source>
</reference>
<feature type="domain" description="Bms1-type G" evidence="12">
    <location>
        <begin position="76"/>
        <end position="240"/>
    </location>
</feature>
<evidence type="ECO:0000256" key="6">
    <source>
        <dbReference type="ARBA" id="ARBA00022840"/>
    </source>
</evidence>
<keyword evidence="7" id="KW-0342">GTP-binding</keyword>
<feature type="region of interest" description="Disordered" evidence="11">
    <location>
        <begin position="643"/>
        <end position="672"/>
    </location>
</feature>
<dbReference type="GO" id="GO:0005525">
    <property type="term" value="F:GTP binding"/>
    <property type="evidence" value="ECO:0007669"/>
    <property type="project" value="UniProtKB-KW"/>
</dbReference>
<evidence type="ECO:0000256" key="5">
    <source>
        <dbReference type="ARBA" id="ARBA00022801"/>
    </source>
</evidence>
<dbReference type="FunCoup" id="R7UM75">
    <property type="interactions" value="2325"/>
</dbReference>
<dbReference type="InterPro" id="IPR030387">
    <property type="entry name" value="G_Bms1/Tsr1_dom"/>
</dbReference>
<feature type="compositionally biased region" description="Acidic residues" evidence="11">
    <location>
        <begin position="643"/>
        <end position="653"/>
    </location>
</feature>
<name>R7UM75_CAPTE</name>
<dbReference type="GO" id="GO:0030686">
    <property type="term" value="C:90S preribosome"/>
    <property type="evidence" value="ECO:0007669"/>
    <property type="project" value="TreeGrafter"/>
</dbReference>
<dbReference type="HOGENOM" id="CLU_002486_2_1_1"/>
<protein>
    <recommendedName>
        <fullName evidence="12">Bms1-type G domain-containing protein</fullName>
    </recommendedName>
</protein>
<dbReference type="EnsemblMetazoa" id="CapteT82469">
    <property type="protein sequence ID" value="CapteP82469"/>
    <property type="gene ID" value="CapteG82469"/>
</dbReference>
<evidence type="ECO:0000256" key="4">
    <source>
        <dbReference type="ARBA" id="ARBA00022741"/>
    </source>
</evidence>
<proteinExistence type="inferred from homology"/>
<keyword evidence="2" id="KW-0690">Ribosome biogenesis</keyword>
<dbReference type="InterPro" id="IPR037875">
    <property type="entry name" value="Bms1_N"/>
</dbReference>
<organism evidence="13">
    <name type="scientific">Capitella teleta</name>
    <name type="common">Polychaete worm</name>
    <dbReference type="NCBI Taxonomy" id="283909"/>
    <lineage>
        <taxon>Eukaryota</taxon>
        <taxon>Metazoa</taxon>
        <taxon>Spiralia</taxon>
        <taxon>Lophotrochozoa</taxon>
        <taxon>Annelida</taxon>
        <taxon>Polychaeta</taxon>
        <taxon>Sedentaria</taxon>
        <taxon>Scolecida</taxon>
        <taxon>Capitellidae</taxon>
        <taxon>Capitella</taxon>
    </lineage>
</organism>
<feature type="compositionally biased region" description="Acidic residues" evidence="11">
    <location>
        <begin position="484"/>
        <end position="498"/>
    </location>
</feature>
<dbReference type="GO" id="GO:0005524">
    <property type="term" value="F:ATP binding"/>
    <property type="evidence" value="ECO:0007669"/>
    <property type="project" value="UniProtKB-KW"/>
</dbReference>
<dbReference type="PROSITE" id="PS51714">
    <property type="entry name" value="G_BMS1"/>
    <property type="match status" value="1"/>
</dbReference>
<dbReference type="GO" id="GO:0034511">
    <property type="term" value="F:U3 snoRNA binding"/>
    <property type="evidence" value="ECO:0007669"/>
    <property type="project" value="TreeGrafter"/>
</dbReference>
<keyword evidence="3" id="KW-0597">Phosphoprotein</keyword>
<dbReference type="InterPro" id="IPR012948">
    <property type="entry name" value="AARP2CN"/>
</dbReference>
<keyword evidence="6" id="KW-0067">ATP-binding</keyword>
<evidence type="ECO:0000259" key="12">
    <source>
        <dbReference type="PROSITE" id="PS51714"/>
    </source>
</evidence>
<keyword evidence="5" id="KW-0378">Hydrolase</keyword>
<feature type="non-terminal residue" evidence="13">
    <location>
        <position position="1"/>
    </location>
</feature>
<keyword evidence="4" id="KW-0547">Nucleotide-binding</keyword>
<dbReference type="EMBL" id="KB300094">
    <property type="protein sequence ID" value="ELU07193.1"/>
    <property type="molecule type" value="Genomic_DNA"/>
</dbReference>